<dbReference type="InterPro" id="IPR021558">
    <property type="entry name" value="MazE-like"/>
</dbReference>
<accession>A0A497XEY1</accession>
<evidence type="ECO:0008006" key="3">
    <source>
        <dbReference type="Google" id="ProtNLM"/>
    </source>
</evidence>
<dbReference type="EMBL" id="RCCI01000005">
    <property type="protein sequence ID" value="RLJ65274.1"/>
    <property type="molecule type" value="Genomic_DNA"/>
</dbReference>
<evidence type="ECO:0000313" key="1">
    <source>
        <dbReference type="EMBL" id="RLJ65274.1"/>
    </source>
</evidence>
<proteinExistence type="predicted"/>
<gene>
    <name evidence="1" type="ORF">DFR35_1932</name>
</gene>
<dbReference type="Proteomes" id="UP000268908">
    <property type="component" value="Unassembled WGS sequence"/>
</dbReference>
<organism evidence="1 2">
    <name type="scientific">Sulfurisoma sediminicola</name>
    <dbReference type="NCBI Taxonomy" id="1381557"/>
    <lineage>
        <taxon>Bacteria</taxon>
        <taxon>Pseudomonadati</taxon>
        <taxon>Pseudomonadota</taxon>
        <taxon>Betaproteobacteria</taxon>
        <taxon>Nitrosomonadales</taxon>
        <taxon>Sterolibacteriaceae</taxon>
        <taxon>Sulfurisoma</taxon>
    </lineage>
</organism>
<evidence type="ECO:0000313" key="2">
    <source>
        <dbReference type="Proteomes" id="UP000268908"/>
    </source>
</evidence>
<dbReference type="AlphaFoldDB" id="A0A497XEY1"/>
<sequence length="72" mass="7741">MPAHAAANPAPRMKQYRDRLRAAGLRPIQLWVPDTRAPGFADECRRQSAALAHDAAEAATAAFIDAGGAWNE</sequence>
<keyword evidence="2" id="KW-1185">Reference proteome</keyword>
<comment type="caution">
    <text evidence="1">The sequence shown here is derived from an EMBL/GenBank/DDBJ whole genome shotgun (WGS) entry which is preliminary data.</text>
</comment>
<protein>
    <recommendedName>
        <fullName evidence="3">DUF3018 family protein</fullName>
    </recommendedName>
</protein>
<reference evidence="1 2" key="1">
    <citation type="submission" date="2018-10" db="EMBL/GenBank/DDBJ databases">
        <title>Genomic Encyclopedia of Type Strains, Phase IV (KMG-IV): sequencing the most valuable type-strain genomes for metagenomic binning, comparative biology and taxonomic classification.</title>
        <authorList>
            <person name="Goeker M."/>
        </authorList>
    </citation>
    <scope>NUCLEOTIDE SEQUENCE [LARGE SCALE GENOMIC DNA]</scope>
    <source>
        <strain evidence="1 2">DSM 26916</strain>
    </source>
</reference>
<dbReference type="Pfam" id="PF11455">
    <property type="entry name" value="MazE-like"/>
    <property type="match status" value="1"/>
</dbReference>
<name>A0A497XEY1_9PROT</name>